<dbReference type="Proteomes" id="UP001597068">
    <property type="component" value="Unassembled WGS sequence"/>
</dbReference>
<dbReference type="PANTHER" id="PTHR34595">
    <property type="entry name" value="BLR5612 PROTEIN"/>
    <property type="match status" value="1"/>
</dbReference>
<dbReference type="Pfam" id="PF04168">
    <property type="entry name" value="Alpha-E"/>
    <property type="match status" value="1"/>
</dbReference>
<reference evidence="4" key="1">
    <citation type="journal article" date="2019" name="Int. J. Syst. Evol. Microbiol.">
        <title>The Global Catalogue of Microorganisms (GCM) 10K type strain sequencing project: providing services to taxonomists for standard genome sequencing and annotation.</title>
        <authorList>
            <consortium name="The Broad Institute Genomics Platform"/>
            <consortium name="The Broad Institute Genome Sequencing Center for Infectious Disease"/>
            <person name="Wu L."/>
            <person name="Ma J."/>
        </authorList>
    </citation>
    <scope>NUCLEOTIDE SEQUENCE [LARGE SCALE GENOMIC DNA]</scope>
    <source>
        <strain evidence="4">CCUG 50873</strain>
    </source>
</reference>
<dbReference type="RefSeq" id="WP_253648241.1">
    <property type="nucleotide sequence ID" value="NZ_BAAAMO010000001.1"/>
</dbReference>
<evidence type="ECO:0000313" key="4">
    <source>
        <dbReference type="Proteomes" id="UP001597068"/>
    </source>
</evidence>
<dbReference type="InterPro" id="IPR051680">
    <property type="entry name" value="ATP-dep_Glu-Cys_Ligase-2"/>
</dbReference>
<dbReference type="InterPro" id="IPR007296">
    <property type="entry name" value="DUF403"/>
</dbReference>
<dbReference type="EMBL" id="JBHTIL010000006">
    <property type="protein sequence ID" value="MFD0927769.1"/>
    <property type="molecule type" value="Genomic_DNA"/>
</dbReference>
<keyword evidence="4" id="KW-1185">Reference proteome</keyword>
<dbReference type="Gene3D" id="3.40.50.11290">
    <property type="match status" value="1"/>
</dbReference>
<feature type="domain" description="DUF403" evidence="1">
    <location>
        <begin position="543"/>
        <end position="855"/>
    </location>
</feature>
<accession>A0ABW3GBT8</accession>
<dbReference type="InterPro" id="IPR025841">
    <property type="entry name" value="CP_ATPgrasp_2"/>
</dbReference>
<evidence type="ECO:0000259" key="1">
    <source>
        <dbReference type="Pfam" id="PF04168"/>
    </source>
</evidence>
<evidence type="ECO:0000259" key="2">
    <source>
        <dbReference type="Pfam" id="PF14403"/>
    </source>
</evidence>
<dbReference type="PANTHER" id="PTHR34595:SF2">
    <property type="entry name" value="BLR2978 PROTEIN"/>
    <property type="match status" value="1"/>
</dbReference>
<comment type="caution">
    <text evidence="3">The sequence shown here is derived from an EMBL/GenBank/DDBJ whole genome shotgun (WGS) entry which is preliminary data.</text>
</comment>
<name>A0ABW3GBT8_9NOCA</name>
<dbReference type="Pfam" id="PF14403">
    <property type="entry name" value="CP_ATPgrasp_2"/>
    <property type="match status" value="1"/>
</dbReference>
<sequence>MSSVPTPRADAAPAGLVEGYRRSRFSLFDLVGHDTVSDTAGHDEFFDTDGSVRPQWSDLVDAYARAGEAGLARTDLRLAGMVADEGITYTPTGATSTTVDPVTWELDSVPLVLDGDTWADVEAGVAQRSRLLDALLTDLYGPQRTIETGIVAPEMVFGHPGWIAKVAAGAAVGSRALFLHAADLGRLADGSMTVWGDYTGAPSGIGYAMADRRLVSRALAGPFGRAVPRPITSFAATLRVSLVDAAPSGVEDPTVVVLSPGSLSETYFDQMYVASQLGVPLVEGSDLLVRGGAVYMRSLGSLKRVDVILRRVDAAWCDPLDLRTDSRLGVAGLVEAIARGSVTVVNTLGSQVVENPALHTRAAALSRALLDEDLLLAPVDTWWAGDASGCAEITTRIGDLVLDNVHTGERLLGPHLDASAREDLRARVQAQTWQWVGRACPTFSVAPSSTRVGPGGPRSGRLRPAPVGVRTFAVAHGSGYTVMPGGLGLVLADGAPGGAMVSVAAKDVWVVAPEPSDGARVAETVAAVSMPSTGAAIDRSALSPRVLADLFWLGRYGERAEQTVRMVRVACERHQSQRHRPRPDDVDVVRRYLDGVATATGTEHLLHDDDDPVRVLTRMTTNRTVPGTLAHALDHLAASARAVRDQMSTSTWMVLGTVERAMADLRTEDDPDLSDLARAHEHMLYGLLAMAGLQADSMVRDPGWLFMDAGRRLERIIAVAELLRGVAVDPGDAVVEQGLLDAFLVANESSVIYRRRNRGVLRLRSVLMLSVLDETNPRSVIHQLDALRDDSERLPDEVRSAGVDRTVGDLVADLRRVDVADLVAVDETGRRAELDRLLGGLSAGARSISDLLGRTRFAPPRDLQPLWGGARSQVP</sequence>
<feature type="domain" description="Circularly permuted ATP-grasp type 2" evidence="2">
    <location>
        <begin position="110"/>
        <end position="488"/>
    </location>
</feature>
<protein>
    <submittedName>
        <fullName evidence="3">Circularly permuted type 2 ATP-grasp protein</fullName>
    </submittedName>
</protein>
<gene>
    <name evidence="3" type="ORF">ACFQ04_18660</name>
</gene>
<proteinExistence type="predicted"/>
<evidence type="ECO:0000313" key="3">
    <source>
        <dbReference type="EMBL" id="MFD0927769.1"/>
    </source>
</evidence>
<organism evidence="3 4">
    <name type="scientific">Williamsia deligens</name>
    <dbReference type="NCBI Taxonomy" id="321325"/>
    <lineage>
        <taxon>Bacteria</taxon>
        <taxon>Bacillati</taxon>
        <taxon>Actinomycetota</taxon>
        <taxon>Actinomycetes</taxon>
        <taxon>Mycobacteriales</taxon>
        <taxon>Nocardiaceae</taxon>
        <taxon>Williamsia</taxon>
    </lineage>
</organism>